<feature type="transmembrane region" description="Helical" evidence="1">
    <location>
        <begin position="130"/>
        <end position="153"/>
    </location>
</feature>
<accession>A0A3N4IG06</accession>
<evidence type="ECO:0000256" key="1">
    <source>
        <dbReference type="SAM" id="Phobius"/>
    </source>
</evidence>
<dbReference type="EMBL" id="ML119667">
    <property type="protein sequence ID" value="RPA83111.1"/>
    <property type="molecule type" value="Genomic_DNA"/>
</dbReference>
<dbReference type="Proteomes" id="UP000275078">
    <property type="component" value="Unassembled WGS sequence"/>
</dbReference>
<feature type="transmembrane region" description="Helical" evidence="1">
    <location>
        <begin position="77"/>
        <end position="96"/>
    </location>
</feature>
<feature type="transmembrane region" description="Helical" evidence="1">
    <location>
        <begin position="48"/>
        <end position="65"/>
    </location>
</feature>
<keyword evidence="1" id="KW-0812">Transmembrane</keyword>
<keyword evidence="3" id="KW-1185">Reference proteome</keyword>
<keyword evidence="1" id="KW-1133">Transmembrane helix</keyword>
<proteinExistence type="predicted"/>
<reference evidence="2 3" key="1">
    <citation type="journal article" date="2018" name="Nat. Ecol. Evol.">
        <title>Pezizomycetes genomes reveal the molecular basis of ectomycorrhizal truffle lifestyle.</title>
        <authorList>
            <person name="Murat C."/>
            <person name="Payen T."/>
            <person name="Noel B."/>
            <person name="Kuo A."/>
            <person name="Morin E."/>
            <person name="Chen J."/>
            <person name="Kohler A."/>
            <person name="Krizsan K."/>
            <person name="Balestrini R."/>
            <person name="Da Silva C."/>
            <person name="Montanini B."/>
            <person name="Hainaut M."/>
            <person name="Levati E."/>
            <person name="Barry K.W."/>
            <person name="Belfiori B."/>
            <person name="Cichocki N."/>
            <person name="Clum A."/>
            <person name="Dockter R.B."/>
            <person name="Fauchery L."/>
            <person name="Guy J."/>
            <person name="Iotti M."/>
            <person name="Le Tacon F."/>
            <person name="Lindquist E.A."/>
            <person name="Lipzen A."/>
            <person name="Malagnac F."/>
            <person name="Mello A."/>
            <person name="Molinier V."/>
            <person name="Miyauchi S."/>
            <person name="Poulain J."/>
            <person name="Riccioni C."/>
            <person name="Rubini A."/>
            <person name="Sitrit Y."/>
            <person name="Splivallo R."/>
            <person name="Traeger S."/>
            <person name="Wang M."/>
            <person name="Zifcakova L."/>
            <person name="Wipf D."/>
            <person name="Zambonelli A."/>
            <person name="Paolocci F."/>
            <person name="Nowrousian M."/>
            <person name="Ottonello S."/>
            <person name="Baldrian P."/>
            <person name="Spatafora J.W."/>
            <person name="Henrissat B."/>
            <person name="Nagy L.G."/>
            <person name="Aury J.M."/>
            <person name="Wincker P."/>
            <person name="Grigoriev I.V."/>
            <person name="Bonfante P."/>
            <person name="Martin F.M."/>
        </authorList>
    </citation>
    <scope>NUCLEOTIDE SEQUENCE [LARGE SCALE GENOMIC DNA]</scope>
    <source>
        <strain evidence="2 3">RN42</strain>
    </source>
</reference>
<name>A0A3N4IG06_ASCIM</name>
<protein>
    <submittedName>
        <fullName evidence="2">Uncharacterized protein</fullName>
    </submittedName>
</protein>
<organism evidence="2 3">
    <name type="scientific">Ascobolus immersus RN42</name>
    <dbReference type="NCBI Taxonomy" id="1160509"/>
    <lineage>
        <taxon>Eukaryota</taxon>
        <taxon>Fungi</taxon>
        <taxon>Dikarya</taxon>
        <taxon>Ascomycota</taxon>
        <taxon>Pezizomycotina</taxon>
        <taxon>Pezizomycetes</taxon>
        <taxon>Pezizales</taxon>
        <taxon>Ascobolaceae</taxon>
        <taxon>Ascobolus</taxon>
    </lineage>
</organism>
<sequence length="159" mass="17977">MRQDGMVNAMGPMIKTVRPGLDIWITGGCGSRSVGGDQQRNREGWRRILWFSFVFSSCIPSWLALAHGCADLHGRDISLWAGQFVFFLEFYCGYLLMAGARIVVMELIHSAAFFCTVSSLGWMICPLRSFRLYIAKRLLALLFVVVVIYVCFLRGHLSE</sequence>
<dbReference type="AlphaFoldDB" id="A0A3N4IG06"/>
<evidence type="ECO:0000313" key="2">
    <source>
        <dbReference type="EMBL" id="RPA83111.1"/>
    </source>
</evidence>
<keyword evidence="1" id="KW-0472">Membrane</keyword>
<feature type="transmembrane region" description="Helical" evidence="1">
    <location>
        <begin position="103"/>
        <end position="124"/>
    </location>
</feature>
<evidence type="ECO:0000313" key="3">
    <source>
        <dbReference type="Proteomes" id="UP000275078"/>
    </source>
</evidence>
<gene>
    <name evidence="2" type="ORF">BJ508DRAFT_78839</name>
</gene>